<protein>
    <submittedName>
        <fullName evidence="3">Uncharacterized protein</fullName>
    </submittedName>
</protein>
<dbReference type="Proteomes" id="UP001215598">
    <property type="component" value="Unassembled WGS sequence"/>
</dbReference>
<evidence type="ECO:0000256" key="1">
    <source>
        <dbReference type="SAM" id="MobiDB-lite"/>
    </source>
</evidence>
<feature type="compositionally biased region" description="Pro residues" evidence="1">
    <location>
        <begin position="71"/>
        <end position="89"/>
    </location>
</feature>
<keyword evidence="2" id="KW-0472">Membrane</keyword>
<keyword evidence="2" id="KW-1133">Transmembrane helix</keyword>
<feature type="region of interest" description="Disordered" evidence="1">
    <location>
        <begin position="1"/>
        <end position="112"/>
    </location>
</feature>
<accession>A0AAD7HCD2</accession>
<sequence length="220" mass="24942">MISTGRVKPRAGIDDPFSTNKVQRPLKRQAERIDDAAPLGRVHLPPLGRLPHRRPHPPPRTHNPRHTDTLPPSPPPPPPHMDARPPIPRTPRLDLDRPPHQPLHTLLPPLPPRAPSPARRALLLRNNHPFHAHPAALHQRPARHPLLLWTIVLCSYLRLVFTQEVFPRVARWWGIKREGKMARLGEQGCAVVYFAVVGLWGVVSPLLFFHSIFVLPPFLS</sequence>
<feature type="compositionally biased region" description="Low complexity" evidence="1">
    <location>
        <begin position="38"/>
        <end position="49"/>
    </location>
</feature>
<gene>
    <name evidence="3" type="ORF">B0H16DRAFT_440197</name>
</gene>
<reference evidence="3" key="1">
    <citation type="submission" date="2023-03" db="EMBL/GenBank/DDBJ databases">
        <title>Massive genome expansion in bonnet fungi (Mycena s.s.) driven by repeated elements and novel gene families across ecological guilds.</title>
        <authorList>
            <consortium name="Lawrence Berkeley National Laboratory"/>
            <person name="Harder C.B."/>
            <person name="Miyauchi S."/>
            <person name="Viragh M."/>
            <person name="Kuo A."/>
            <person name="Thoen E."/>
            <person name="Andreopoulos B."/>
            <person name="Lu D."/>
            <person name="Skrede I."/>
            <person name="Drula E."/>
            <person name="Henrissat B."/>
            <person name="Morin E."/>
            <person name="Kohler A."/>
            <person name="Barry K."/>
            <person name="LaButti K."/>
            <person name="Morin E."/>
            <person name="Salamov A."/>
            <person name="Lipzen A."/>
            <person name="Mereny Z."/>
            <person name="Hegedus B."/>
            <person name="Baldrian P."/>
            <person name="Stursova M."/>
            <person name="Weitz H."/>
            <person name="Taylor A."/>
            <person name="Grigoriev I.V."/>
            <person name="Nagy L.G."/>
            <person name="Martin F."/>
            <person name="Kauserud H."/>
        </authorList>
    </citation>
    <scope>NUCLEOTIDE SEQUENCE</scope>
    <source>
        <strain evidence="3">CBHHK182m</strain>
    </source>
</reference>
<feature type="transmembrane region" description="Helical" evidence="2">
    <location>
        <begin position="191"/>
        <end position="215"/>
    </location>
</feature>
<evidence type="ECO:0000313" key="4">
    <source>
        <dbReference type="Proteomes" id="UP001215598"/>
    </source>
</evidence>
<feature type="compositionally biased region" description="Basic residues" evidence="1">
    <location>
        <begin position="50"/>
        <end position="64"/>
    </location>
</feature>
<dbReference type="AlphaFoldDB" id="A0AAD7HCD2"/>
<name>A0AAD7HCD2_9AGAR</name>
<proteinExistence type="predicted"/>
<keyword evidence="2" id="KW-0812">Transmembrane</keyword>
<dbReference type="EMBL" id="JARKIB010000278">
    <property type="protein sequence ID" value="KAJ7717343.1"/>
    <property type="molecule type" value="Genomic_DNA"/>
</dbReference>
<comment type="caution">
    <text evidence="3">The sequence shown here is derived from an EMBL/GenBank/DDBJ whole genome shotgun (WGS) entry which is preliminary data.</text>
</comment>
<organism evidence="3 4">
    <name type="scientific">Mycena metata</name>
    <dbReference type="NCBI Taxonomy" id="1033252"/>
    <lineage>
        <taxon>Eukaryota</taxon>
        <taxon>Fungi</taxon>
        <taxon>Dikarya</taxon>
        <taxon>Basidiomycota</taxon>
        <taxon>Agaricomycotina</taxon>
        <taxon>Agaricomycetes</taxon>
        <taxon>Agaricomycetidae</taxon>
        <taxon>Agaricales</taxon>
        <taxon>Marasmiineae</taxon>
        <taxon>Mycenaceae</taxon>
        <taxon>Mycena</taxon>
    </lineage>
</organism>
<evidence type="ECO:0000256" key="2">
    <source>
        <dbReference type="SAM" id="Phobius"/>
    </source>
</evidence>
<keyword evidence="4" id="KW-1185">Reference proteome</keyword>
<evidence type="ECO:0000313" key="3">
    <source>
        <dbReference type="EMBL" id="KAJ7717343.1"/>
    </source>
</evidence>